<name>A0A2P5DW79_PARAD</name>
<comment type="caution">
    <text evidence="2">The sequence shown here is derived from an EMBL/GenBank/DDBJ whole genome shotgun (WGS) entry which is preliminary data.</text>
</comment>
<sequence length="152" mass="17158">MLSSPNPFSLISPSFSILANHSTPPPKLWRDLRNHVVYLHLVSHKPNSVLLATTMKKMTFEAAVSLHLCHCCHDHHELLPLSSFATFKLNRGFCDVNMPNPTPLHPRSISTSFSMILLPLPLPPRFTPPLPSQLIHQEENENEENKDEDLGL</sequence>
<protein>
    <submittedName>
        <fullName evidence="2">Uncharacterized protein</fullName>
    </submittedName>
</protein>
<feature type="region of interest" description="Disordered" evidence="1">
    <location>
        <begin position="129"/>
        <end position="152"/>
    </location>
</feature>
<evidence type="ECO:0000313" key="2">
    <source>
        <dbReference type="EMBL" id="PON77525.1"/>
    </source>
</evidence>
<organism evidence="2 3">
    <name type="scientific">Parasponia andersonii</name>
    <name type="common">Sponia andersonii</name>
    <dbReference type="NCBI Taxonomy" id="3476"/>
    <lineage>
        <taxon>Eukaryota</taxon>
        <taxon>Viridiplantae</taxon>
        <taxon>Streptophyta</taxon>
        <taxon>Embryophyta</taxon>
        <taxon>Tracheophyta</taxon>
        <taxon>Spermatophyta</taxon>
        <taxon>Magnoliopsida</taxon>
        <taxon>eudicotyledons</taxon>
        <taxon>Gunneridae</taxon>
        <taxon>Pentapetalae</taxon>
        <taxon>rosids</taxon>
        <taxon>fabids</taxon>
        <taxon>Rosales</taxon>
        <taxon>Cannabaceae</taxon>
        <taxon>Parasponia</taxon>
    </lineage>
</organism>
<keyword evidence="3" id="KW-1185">Reference proteome</keyword>
<dbReference type="AlphaFoldDB" id="A0A2P5DW79"/>
<proteinExistence type="predicted"/>
<gene>
    <name evidence="2" type="ORF">PanWU01x14_026860</name>
</gene>
<feature type="compositionally biased region" description="Acidic residues" evidence="1">
    <location>
        <begin position="140"/>
        <end position="152"/>
    </location>
</feature>
<dbReference type="EMBL" id="JXTB01000013">
    <property type="protein sequence ID" value="PON77525.1"/>
    <property type="molecule type" value="Genomic_DNA"/>
</dbReference>
<dbReference type="Proteomes" id="UP000237105">
    <property type="component" value="Unassembled WGS sequence"/>
</dbReference>
<evidence type="ECO:0000313" key="3">
    <source>
        <dbReference type="Proteomes" id="UP000237105"/>
    </source>
</evidence>
<evidence type="ECO:0000256" key="1">
    <source>
        <dbReference type="SAM" id="MobiDB-lite"/>
    </source>
</evidence>
<accession>A0A2P5DW79</accession>
<reference evidence="3" key="1">
    <citation type="submission" date="2016-06" db="EMBL/GenBank/DDBJ databases">
        <title>Parallel loss of symbiosis genes in relatives of nitrogen-fixing non-legume Parasponia.</title>
        <authorList>
            <person name="Van Velzen R."/>
            <person name="Holmer R."/>
            <person name="Bu F."/>
            <person name="Rutten L."/>
            <person name="Van Zeijl A."/>
            <person name="Liu W."/>
            <person name="Santuari L."/>
            <person name="Cao Q."/>
            <person name="Sharma T."/>
            <person name="Shen D."/>
            <person name="Roswanjaya Y."/>
            <person name="Wardhani T."/>
            <person name="Kalhor M.S."/>
            <person name="Jansen J."/>
            <person name="Van den Hoogen J."/>
            <person name="Gungor B."/>
            <person name="Hartog M."/>
            <person name="Hontelez J."/>
            <person name="Verver J."/>
            <person name="Yang W.-C."/>
            <person name="Schijlen E."/>
            <person name="Repin R."/>
            <person name="Schilthuizen M."/>
            <person name="Schranz E."/>
            <person name="Heidstra R."/>
            <person name="Miyata K."/>
            <person name="Fedorova E."/>
            <person name="Kohlen W."/>
            <person name="Bisseling T."/>
            <person name="Smit S."/>
            <person name="Geurts R."/>
        </authorList>
    </citation>
    <scope>NUCLEOTIDE SEQUENCE [LARGE SCALE GENOMIC DNA]</scope>
    <source>
        <strain evidence="3">cv. WU1-14</strain>
    </source>
</reference>